<dbReference type="Proteomes" id="UP000823790">
    <property type="component" value="Unassembled WGS sequence"/>
</dbReference>
<dbReference type="EMBL" id="JAGJRS010000007">
    <property type="protein sequence ID" value="MBP1473299.1"/>
    <property type="molecule type" value="Genomic_DNA"/>
</dbReference>
<reference evidence="2 3" key="1">
    <citation type="submission" date="2021-04" db="EMBL/GenBank/DDBJ databases">
        <authorList>
            <person name="Huq M.A."/>
        </authorList>
    </citation>
    <scope>NUCLEOTIDE SEQUENCE [LARGE SCALE GENOMIC DNA]</scope>
    <source>
        <strain evidence="2 3">MAH-13</strain>
    </source>
</reference>
<name>A0ABS4DJS7_9GAMM</name>
<dbReference type="SMART" id="SM00901">
    <property type="entry name" value="FRG"/>
    <property type="match status" value="1"/>
</dbReference>
<sequence>MTERGSVINTFAELHSWLSPFREDKRWLFRGQADIAWPVIPKAGRPSYAHTDDSFVFKAWKRQAVEFMVRVPVNDWEWLSVAQHHGLATRLLDWTTNPLYAAFFAVRELHEKDCKLLAVRFSRIHDATKGSPFLLKEVGMFFPNRLAPRITRQGGVFSIHPKLSVELNGKCDAVAEIEVATIPAAKKASLQAELSFYGANALALFPDLDGLSQFTNWTVESKEYWRQRV</sequence>
<dbReference type="InterPro" id="IPR014966">
    <property type="entry name" value="FRG-dom"/>
</dbReference>
<gene>
    <name evidence="2" type="ORF">J7I44_03255</name>
</gene>
<proteinExistence type="predicted"/>
<dbReference type="Pfam" id="PF08867">
    <property type="entry name" value="FRG"/>
    <property type="match status" value="1"/>
</dbReference>
<protein>
    <submittedName>
        <fullName evidence="2">FRG domain-containing protein</fullName>
    </submittedName>
</protein>
<accession>A0ABS4DJS7</accession>
<keyword evidence="3" id="KW-1185">Reference proteome</keyword>
<comment type="caution">
    <text evidence="2">The sequence shown here is derived from an EMBL/GenBank/DDBJ whole genome shotgun (WGS) entry which is preliminary data.</text>
</comment>
<evidence type="ECO:0000259" key="1">
    <source>
        <dbReference type="SMART" id="SM00901"/>
    </source>
</evidence>
<evidence type="ECO:0000313" key="2">
    <source>
        <dbReference type="EMBL" id="MBP1473299.1"/>
    </source>
</evidence>
<feature type="domain" description="FRG" evidence="1">
    <location>
        <begin position="23"/>
        <end position="121"/>
    </location>
</feature>
<dbReference type="RefSeq" id="WP_209615673.1">
    <property type="nucleotide sequence ID" value="NZ_JAGJRS010000007.1"/>
</dbReference>
<organism evidence="2 3">
    <name type="scientific">Frateuria flava</name>
    <dbReference type="NCBI Taxonomy" id="2821489"/>
    <lineage>
        <taxon>Bacteria</taxon>
        <taxon>Pseudomonadati</taxon>
        <taxon>Pseudomonadota</taxon>
        <taxon>Gammaproteobacteria</taxon>
        <taxon>Lysobacterales</taxon>
        <taxon>Rhodanobacteraceae</taxon>
        <taxon>Frateuria</taxon>
    </lineage>
</organism>
<evidence type="ECO:0000313" key="3">
    <source>
        <dbReference type="Proteomes" id="UP000823790"/>
    </source>
</evidence>